<dbReference type="PANTHER" id="PTHR11081">
    <property type="entry name" value="FLAP ENDONUCLEASE FAMILY MEMBER"/>
    <property type="match status" value="1"/>
</dbReference>
<dbReference type="AlphaFoldDB" id="A0A4S8MYA1"/>
<evidence type="ECO:0000256" key="3">
    <source>
        <dbReference type="SAM" id="MobiDB-lite"/>
    </source>
</evidence>
<feature type="signal peptide" evidence="4">
    <location>
        <begin position="1"/>
        <end position="15"/>
    </location>
</feature>
<dbReference type="Gene3D" id="3.40.50.1010">
    <property type="entry name" value="5'-nuclease"/>
    <property type="match status" value="1"/>
</dbReference>
<dbReference type="PANTHER" id="PTHR11081:SF75">
    <property type="entry name" value="ENDONUCLEASE, PUTATIVE (AFU_ORTHOLOGUE AFUA_3G13260)-RELATED"/>
    <property type="match status" value="1"/>
</dbReference>
<dbReference type="GO" id="GO:0006281">
    <property type="term" value="P:DNA repair"/>
    <property type="evidence" value="ECO:0007669"/>
    <property type="project" value="UniProtKB-ARBA"/>
</dbReference>
<organism evidence="7 8">
    <name type="scientific">Dendrothele bispora (strain CBS 962.96)</name>
    <dbReference type="NCBI Taxonomy" id="1314807"/>
    <lineage>
        <taxon>Eukaryota</taxon>
        <taxon>Fungi</taxon>
        <taxon>Dikarya</taxon>
        <taxon>Basidiomycota</taxon>
        <taxon>Agaricomycotina</taxon>
        <taxon>Agaricomycetes</taxon>
        <taxon>Agaricomycetidae</taxon>
        <taxon>Agaricales</taxon>
        <taxon>Agaricales incertae sedis</taxon>
        <taxon>Dendrothele</taxon>
    </lineage>
</organism>
<dbReference type="SMART" id="SM00485">
    <property type="entry name" value="XPGN"/>
    <property type="match status" value="1"/>
</dbReference>
<keyword evidence="4" id="KW-0732">Signal</keyword>
<evidence type="ECO:0000259" key="6">
    <source>
        <dbReference type="SMART" id="SM00485"/>
    </source>
</evidence>
<feature type="compositionally biased region" description="Polar residues" evidence="3">
    <location>
        <begin position="838"/>
        <end position="866"/>
    </location>
</feature>
<feature type="compositionally biased region" description="Low complexity" evidence="3">
    <location>
        <begin position="871"/>
        <end position="883"/>
    </location>
</feature>
<feature type="compositionally biased region" description="Acidic residues" evidence="3">
    <location>
        <begin position="455"/>
        <end position="469"/>
    </location>
</feature>
<sequence length="971" mass="107532">MGVPGLWSLLQFAQSTTTLTALSLTKFNTQRRGYRVGIDASIWFFHAEYGKEGENPELRTLFFRCAQLINHGFLPLFVFDGPKRPEFKRGKRINKSAHKLVTGMQAIIEAFGFEYRTAPGEAEAELAWLNRIGIIDGILSDDVDTFLFGARTVIRNHSSTHPSSGGSNSLEKCMVVVYNLPHPDHAGFDPEDLIFIALCSGGDYDGTGIPSCGIKFAHGLALAGFGKSLHKHALRYARSDEPESRKRREFEEFLSDWRGNLAHELKTNASGFLPSKKPSLASKIPSTFPNIEVLMSYICPETSESRGRIERYNDLNEDKGWLKKDPSLPMLAEKCEFYFEWGFEESIIKRFRTVIFHGLVLRILRRVVLLRDSSDLEDELDGIADALIQRHFSSSNYQLASRVDDTHLSLVKKICSTRQHVSTSQTLEYRLEIHPGFLVRLISSGIKGIRRPDDANEWDSDESSDDADSGNEKGKSKNGKKTYNNPSEPLRVWVPAVLLKEALPKLTEDFEEALRRKQEKKAGKGRKTKDASPSKSRPKTAPKTKVKENLPVDDVVPEVPRRKSDKPKNSFLVALDSDILGTEYDVNTLQRVPAASSNKGKGKAKLWVSSDEDESISHAPKPPINKSQSKRPIVNIQGRAITSFFNASKPNTYAQGKSKGGTKASSVAGASGCASSRPESPSKILSALDSMSSKRDKAGGDSSEDEPYERLKPKPFPMLEFVQDDDPFLSGERPKPKPFPMLEFVQDDDSFLSGDDDTPPAPPPQTPSPRKRARAKNAHHELSSDDLSDLSPRSLEKRNFLLRKSPRKDTSHSSPNKLSARDAADDAPKDKRAAQHPSRVQSRGAISSTLTSRIPNKATVSMTGETRSLSRRSPSPIDISDIASDSDEGKSVLVIPKFKPTVVTSKPIPKGRNVKVLPEKVSSSATNNSSSDRLAAGRRDRRPLDVARAKSKSKTDVLQTQPVIIDIIDLT</sequence>
<evidence type="ECO:0000256" key="1">
    <source>
        <dbReference type="ARBA" id="ARBA00022722"/>
    </source>
</evidence>
<feature type="compositionally biased region" description="Low complexity" evidence="3">
    <location>
        <begin position="664"/>
        <end position="676"/>
    </location>
</feature>
<dbReference type="Pfam" id="PF00752">
    <property type="entry name" value="XPG_N"/>
    <property type="match status" value="1"/>
</dbReference>
<feature type="compositionally biased region" description="Low complexity" evidence="3">
    <location>
        <begin position="922"/>
        <end position="931"/>
    </location>
</feature>
<feature type="compositionally biased region" description="Basic and acidic residues" evidence="3">
    <location>
        <begin position="559"/>
        <end position="568"/>
    </location>
</feature>
<dbReference type="SMART" id="SM00484">
    <property type="entry name" value="XPGI"/>
    <property type="match status" value="1"/>
</dbReference>
<dbReference type="Pfam" id="PF00867">
    <property type="entry name" value="XPG_I"/>
    <property type="match status" value="1"/>
</dbReference>
<dbReference type="Proteomes" id="UP000297245">
    <property type="component" value="Unassembled WGS sequence"/>
</dbReference>
<gene>
    <name evidence="7" type="ORF">K435DRAFT_707930</name>
</gene>
<name>A0A4S8MYA1_DENBC</name>
<dbReference type="GO" id="GO:0017108">
    <property type="term" value="F:5'-flap endonuclease activity"/>
    <property type="evidence" value="ECO:0007669"/>
    <property type="project" value="TreeGrafter"/>
</dbReference>
<feature type="domain" description="XPG-I" evidence="5">
    <location>
        <begin position="109"/>
        <end position="182"/>
    </location>
</feature>
<keyword evidence="8" id="KW-1185">Reference proteome</keyword>
<dbReference type="InterPro" id="IPR006085">
    <property type="entry name" value="XPG_DNA_repair_N"/>
</dbReference>
<feature type="compositionally biased region" description="Basic and acidic residues" evidence="3">
    <location>
        <begin position="514"/>
        <end position="532"/>
    </location>
</feature>
<dbReference type="PRINTS" id="PR00853">
    <property type="entry name" value="XPGRADSUPER"/>
</dbReference>
<dbReference type="InterPro" id="IPR041177">
    <property type="entry name" value="GEN1_C"/>
</dbReference>
<protein>
    <recommendedName>
        <fullName evidence="9">XPG-I domain-containing protein</fullName>
    </recommendedName>
</protein>
<feature type="chain" id="PRO_5020788386" description="XPG-I domain-containing protein" evidence="4">
    <location>
        <begin position="16"/>
        <end position="971"/>
    </location>
</feature>
<dbReference type="OrthoDB" id="2959108at2759"/>
<feature type="region of interest" description="Disordered" evidence="3">
    <location>
        <begin position="592"/>
        <end position="887"/>
    </location>
</feature>
<feature type="domain" description="XPG N-terminal" evidence="6">
    <location>
        <begin position="1"/>
        <end position="99"/>
    </location>
</feature>
<feature type="compositionally biased region" description="Basic and acidic residues" evidence="3">
    <location>
        <begin position="935"/>
        <end position="948"/>
    </location>
</feature>
<dbReference type="EMBL" id="ML179035">
    <property type="protein sequence ID" value="THV08255.1"/>
    <property type="molecule type" value="Genomic_DNA"/>
</dbReference>
<dbReference type="InterPro" id="IPR006086">
    <property type="entry name" value="XPG-I_dom"/>
</dbReference>
<feature type="region of interest" description="Disordered" evidence="3">
    <location>
        <begin position="514"/>
        <end position="571"/>
    </location>
</feature>
<feature type="region of interest" description="Disordered" evidence="3">
    <location>
        <begin position="452"/>
        <end position="487"/>
    </location>
</feature>
<evidence type="ECO:0008006" key="9">
    <source>
        <dbReference type="Google" id="ProtNLM"/>
    </source>
</evidence>
<dbReference type="SUPFAM" id="SSF47807">
    <property type="entry name" value="5' to 3' exonuclease, C-terminal subdomain"/>
    <property type="match status" value="1"/>
</dbReference>
<evidence type="ECO:0000256" key="4">
    <source>
        <dbReference type="SAM" id="SignalP"/>
    </source>
</evidence>
<evidence type="ECO:0000256" key="2">
    <source>
        <dbReference type="ARBA" id="ARBA00022801"/>
    </source>
</evidence>
<feature type="compositionally biased region" description="Basic and acidic residues" evidence="3">
    <location>
        <begin position="819"/>
        <end position="833"/>
    </location>
</feature>
<feature type="region of interest" description="Disordered" evidence="3">
    <location>
        <begin position="903"/>
        <end position="955"/>
    </location>
</feature>
<dbReference type="InterPro" id="IPR006084">
    <property type="entry name" value="XPG/Rad2"/>
</dbReference>
<evidence type="ECO:0000313" key="8">
    <source>
        <dbReference type="Proteomes" id="UP000297245"/>
    </source>
</evidence>
<evidence type="ECO:0000259" key="5">
    <source>
        <dbReference type="SMART" id="SM00484"/>
    </source>
</evidence>
<feature type="compositionally biased region" description="Polar residues" evidence="3">
    <location>
        <begin position="643"/>
        <end position="655"/>
    </location>
</feature>
<reference evidence="7 8" key="1">
    <citation type="journal article" date="2019" name="Nat. Ecol. Evol.">
        <title>Megaphylogeny resolves global patterns of mushroom evolution.</title>
        <authorList>
            <person name="Varga T."/>
            <person name="Krizsan K."/>
            <person name="Foldi C."/>
            <person name="Dima B."/>
            <person name="Sanchez-Garcia M."/>
            <person name="Sanchez-Ramirez S."/>
            <person name="Szollosi G.J."/>
            <person name="Szarkandi J.G."/>
            <person name="Papp V."/>
            <person name="Albert L."/>
            <person name="Andreopoulos W."/>
            <person name="Angelini C."/>
            <person name="Antonin V."/>
            <person name="Barry K.W."/>
            <person name="Bougher N.L."/>
            <person name="Buchanan P."/>
            <person name="Buyck B."/>
            <person name="Bense V."/>
            <person name="Catcheside P."/>
            <person name="Chovatia M."/>
            <person name="Cooper J."/>
            <person name="Damon W."/>
            <person name="Desjardin D."/>
            <person name="Finy P."/>
            <person name="Geml J."/>
            <person name="Haridas S."/>
            <person name="Hughes K."/>
            <person name="Justo A."/>
            <person name="Karasinski D."/>
            <person name="Kautmanova I."/>
            <person name="Kiss B."/>
            <person name="Kocsube S."/>
            <person name="Kotiranta H."/>
            <person name="LaButti K.M."/>
            <person name="Lechner B.E."/>
            <person name="Liimatainen K."/>
            <person name="Lipzen A."/>
            <person name="Lukacs Z."/>
            <person name="Mihaltcheva S."/>
            <person name="Morgado L.N."/>
            <person name="Niskanen T."/>
            <person name="Noordeloos M.E."/>
            <person name="Ohm R.A."/>
            <person name="Ortiz-Santana B."/>
            <person name="Ovrebo C."/>
            <person name="Racz N."/>
            <person name="Riley R."/>
            <person name="Savchenko A."/>
            <person name="Shiryaev A."/>
            <person name="Soop K."/>
            <person name="Spirin V."/>
            <person name="Szebenyi C."/>
            <person name="Tomsovsky M."/>
            <person name="Tulloss R.E."/>
            <person name="Uehling J."/>
            <person name="Grigoriev I.V."/>
            <person name="Vagvolgyi C."/>
            <person name="Papp T."/>
            <person name="Martin F.M."/>
            <person name="Miettinen O."/>
            <person name="Hibbett D.S."/>
            <person name="Nagy L.G."/>
        </authorList>
    </citation>
    <scope>NUCLEOTIDE SEQUENCE [LARGE SCALE GENOMIC DNA]</scope>
    <source>
        <strain evidence="7 8">CBS 962.96</strain>
    </source>
</reference>
<dbReference type="SUPFAM" id="SSF88723">
    <property type="entry name" value="PIN domain-like"/>
    <property type="match status" value="1"/>
</dbReference>
<dbReference type="Pfam" id="PF18380">
    <property type="entry name" value="GEN1_C"/>
    <property type="match status" value="1"/>
</dbReference>
<keyword evidence="1" id="KW-0540">Nuclease</keyword>
<keyword evidence="2" id="KW-0378">Hydrolase</keyword>
<dbReference type="CDD" id="cd09870">
    <property type="entry name" value="PIN_YEN1"/>
    <property type="match status" value="1"/>
</dbReference>
<dbReference type="InterPro" id="IPR036279">
    <property type="entry name" value="5-3_exonuclease_C_sf"/>
</dbReference>
<dbReference type="InterPro" id="IPR029060">
    <property type="entry name" value="PIN-like_dom_sf"/>
</dbReference>
<proteinExistence type="predicted"/>
<feature type="compositionally biased region" description="Acidic residues" evidence="3">
    <location>
        <begin position="745"/>
        <end position="758"/>
    </location>
</feature>
<accession>A0A4S8MYA1</accession>
<evidence type="ECO:0000313" key="7">
    <source>
        <dbReference type="EMBL" id="THV08255.1"/>
    </source>
</evidence>